<dbReference type="Pfam" id="PF01075">
    <property type="entry name" value="Glyco_transf_9"/>
    <property type="match status" value="1"/>
</dbReference>
<keyword evidence="2 3" id="KW-0808">Transferase</keyword>
<dbReference type="InterPro" id="IPR051199">
    <property type="entry name" value="LPS_LOS_Heptosyltrfase"/>
</dbReference>
<dbReference type="RefSeq" id="WP_125915068.1">
    <property type="nucleotide sequence ID" value="NZ_RWHU01000006.1"/>
</dbReference>
<dbReference type="GO" id="GO:0009244">
    <property type="term" value="P:lipopolysaccharide core region biosynthetic process"/>
    <property type="evidence" value="ECO:0007669"/>
    <property type="project" value="TreeGrafter"/>
</dbReference>
<dbReference type="GO" id="GO:0008713">
    <property type="term" value="F:ADP-heptose-lipopolysaccharide heptosyltransferase activity"/>
    <property type="evidence" value="ECO:0007669"/>
    <property type="project" value="TreeGrafter"/>
</dbReference>
<evidence type="ECO:0000313" key="3">
    <source>
        <dbReference type="EMBL" id="RSK65784.1"/>
    </source>
</evidence>
<dbReference type="PANTHER" id="PTHR30160:SF15">
    <property type="entry name" value="GLYCOSYLTRANSFERASE HI_0523-RELATED"/>
    <property type="match status" value="1"/>
</dbReference>
<protein>
    <submittedName>
        <fullName evidence="3">Lipopolysaccharide heptosyltransferase family protein</fullName>
    </submittedName>
</protein>
<dbReference type="InterPro" id="IPR002201">
    <property type="entry name" value="Glyco_trans_9"/>
</dbReference>
<proteinExistence type="predicted"/>
<accession>A0A3R9QMG4</accession>
<sequence>MKKIIGYLKEINRQRNHKTKELKRRLTLLSVSRRLQDKRQEKIDVSSVKRILFPFVDLGIGDAVCHTGTWRSLKEAGYTLQVIVEERNRDLFEKMTDIDEVYIADINNIPAMKTIETDLVISHYSWMKRKELFNTQLLHKIHYKYAIGFGGWLDKPYNLMLPINSEFHITHPQKEILNVLNVKPDFLRYSLPVVPEHEDFIDRYLKPHAGNKIVVLNPFASVSERSLSKTQLEKLAHDIAQHQDTHVFIIGEGKKLADLSFDNANITVCRFKSLWDAITLIKKADLVVSVDTAIVHIACAFDKSLIAIYFSMLLDHNKNFEGNTIFSPVGEHSEQLIYDKRHNKIDINDISAKVLNKLSQDSSAA</sequence>
<organism evidence="3 4">
    <name type="scientific">Enterobacter huaxiensis</name>
    <dbReference type="NCBI Taxonomy" id="2494702"/>
    <lineage>
        <taxon>Bacteria</taxon>
        <taxon>Pseudomonadati</taxon>
        <taxon>Pseudomonadota</taxon>
        <taxon>Gammaproteobacteria</taxon>
        <taxon>Enterobacterales</taxon>
        <taxon>Enterobacteriaceae</taxon>
        <taxon>Enterobacter</taxon>
    </lineage>
</organism>
<name>A0A3R9QMG4_9ENTR</name>
<dbReference type="Proteomes" id="UP000276389">
    <property type="component" value="Unassembled WGS sequence"/>
</dbReference>
<dbReference type="AlphaFoldDB" id="A0A3R9QMG4"/>
<evidence type="ECO:0000313" key="4">
    <source>
        <dbReference type="Proteomes" id="UP000276389"/>
    </source>
</evidence>
<dbReference type="SUPFAM" id="SSF53756">
    <property type="entry name" value="UDP-Glycosyltransferase/glycogen phosphorylase"/>
    <property type="match status" value="1"/>
</dbReference>
<dbReference type="PANTHER" id="PTHR30160">
    <property type="entry name" value="TETRAACYLDISACCHARIDE 4'-KINASE-RELATED"/>
    <property type="match status" value="1"/>
</dbReference>
<dbReference type="Gene3D" id="3.40.50.2000">
    <property type="entry name" value="Glycogen Phosphorylase B"/>
    <property type="match status" value="2"/>
</dbReference>
<keyword evidence="1" id="KW-0328">Glycosyltransferase</keyword>
<gene>
    <name evidence="3" type="ORF">EJE24_16985</name>
</gene>
<dbReference type="GO" id="GO:0005829">
    <property type="term" value="C:cytosol"/>
    <property type="evidence" value="ECO:0007669"/>
    <property type="project" value="TreeGrafter"/>
</dbReference>
<evidence type="ECO:0000256" key="1">
    <source>
        <dbReference type="ARBA" id="ARBA00022676"/>
    </source>
</evidence>
<reference evidence="3 4" key="1">
    <citation type="submission" date="2018-12" db="EMBL/GenBank/DDBJ databases">
        <title>The Genome Submission of two Enterobacter spp. strains.</title>
        <authorList>
            <person name="Wu W."/>
            <person name="Wei L."/>
            <person name="Feng Y."/>
            <person name="Zong Z."/>
        </authorList>
    </citation>
    <scope>NUCLEOTIDE SEQUENCE [LARGE SCALE GENOMIC DNA]</scope>
    <source>
        <strain evidence="3 4">WCHEHu045002</strain>
    </source>
</reference>
<dbReference type="EMBL" id="RWHU01000006">
    <property type="protein sequence ID" value="RSK65784.1"/>
    <property type="molecule type" value="Genomic_DNA"/>
</dbReference>
<comment type="caution">
    <text evidence="3">The sequence shown here is derived from an EMBL/GenBank/DDBJ whole genome shotgun (WGS) entry which is preliminary data.</text>
</comment>
<evidence type="ECO:0000256" key="2">
    <source>
        <dbReference type="ARBA" id="ARBA00022679"/>
    </source>
</evidence>